<name>A0AAU9PP37_9ASTR</name>
<dbReference type="GO" id="GO:0016616">
    <property type="term" value="F:oxidoreductase activity, acting on the CH-OH group of donors, NAD or NADP as acceptor"/>
    <property type="evidence" value="ECO:0007669"/>
    <property type="project" value="TreeGrafter"/>
</dbReference>
<evidence type="ECO:0000256" key="1">
    <source>
        <dbReference type="ARBA" id="ARBA00022857"/>
    </source>
</evidence>
<sequence length="274" mass="31217">MRSNTSFFVIDSHPPSATSTFRLQPQPWINFHHRLKTPSRRPADDPNKTQHLLALDGAKERLSLFEANLTEQGSFESAANGCECVFYMTSPVIPSVSLSNPKAQFLDPAVTGTLNVLKSAAKVPSLKRVVLTSSMTAVMFRVEPWEFGAEVDETWFSDPETCEQKKKQLKLEEWTMKLKFAYLAWMITKKLGVILVSNGVKNRWLNLMKNRFWFRTYFDYGFGIDWNDGRRLIADNEIAGFAYDDVDLMKVKCWVSLSIAVLESLMSILVDVDV</sequence>
<evidence type="ECO:0000256" key="2">
    <source>
        <dbReference type="ARBA" id="ARBA00023002"/>
    </source>
</evidence>
<evidence type="ECO:0000313" key="3">
    <source>
        <dbReference type="EMBL" id="CAH1452150.1"/>
    </source>
</evidence>
<keyword evidence="4" id="KW-1185">Reference proteome</keyword>
<keyword evidence="1" id="KW-0521">NADP</keyword>
<gene>
    <name evidence="3" type="ORF">LVIROSA_LOCUS37467</name>
</gene>
<dbReference type="PANTHER" id="PTHR10366:SF825">
    <property type="entry name" value="NAD(P)-BINDING ROSSMANN-FOLD SUPERFAMILY PROTEIN"/>
    <property type="match status" value="1"/>
</dbReference>
<proteinExistence type="predicted"/>
<dbReference type="Gene3D" id="3.40.50.720">
    <property type="entry name" value="NAD(P)-binding Rossmann-like Domain"/>
    <property type="match status" value="1"/>
</dbReference>
<dbReference type="SUPFAM" id="SSF51735">
    <property type="entry name" value="NAD(P)-binding Rossmann-fold domains"/>
    <property type="match status" value="1"/>
</dbReference>
<organism evidence="3 4">
    <name type="scientific">Lactuca virosa</name>
    <dbReference type="NCBI Taxonomy" id="75947"/>
    <lineage>
        <taxon>Eukaryota</taxon>
        <taxon>Viridiplantae</taxon>
        <taxon>Streptophyta</taxon>
        <taxon>Embryophyta</taxon>
        <taxon>Tracheophyta</taxon>
        <taxon>Spermatophyta</taxon>
        <taxon>Magnoliopsida</taxon>
        <taxon>eudicotyledons</taxon>
        <taxon>Gunneridae</taxon>
        <taxon>Pentapetalae</taxon>
        <taxon>asterids</taxon>
        <taxon>campanulids</taxon>
        <taxon>Asterales</taxon>
        <taxon>Asteraceae</taxon>
        <taxon>Cichorioideae</taxon>
        <taxon>Cichorieae</taxon>
        <taxon>Lactucinae</taxon>
        <taxon>Lactuca</taxon>
    </lineage>
</organism>
<keyword evidence="2" id="KW-0560">Oxidoreductase</keyword>
<reference evidence="3 4" key="1">
    <citation type="submission" date="2022-01" db="EMBL/GenBank/DDBJ databases">
        <authorList>
            <person name="Xiong W."/>
            <person name="Schranz E."/>
        </authorList>
    </citation>
    <scope>NUCLEOTIDE SEQUENCE [LARGE SCALE GENOMIC DNA]</scope>
</reference>
<accession>A0AAU9PP37</accession>
<comment type="caution">
    <text evidence="3">The sequence shown here is derived from an EMBL/GenBank/DDBJ whole genome shotgun (WGS) entry which is preliminary data.</text>
</comment>
<evidence type="ECO:0008006" key="5">
    <source>
        <dbReference type="Google" id="ProtNLM"/>
    </source>
</evidence>
<dbReference type="PANTHER" id="PTHR10366">
    <property type="entry name" value="NAD DEPENDENT EPIMERASE/DEHYDRATASE"/>
    <property type="match status" value="1"/>
</dbReference>
<dbReference type="Proteomes" id="UP001157418">
    <property type="component" value="Unassembled WGS sequence"/>
</dbReference>
<protein>
    <recommendedName>
        <fullName evidence="5">3-beta hydroxysteroid dehydrogenase/isomerase domain-containing protein</fullName>
    </recommendedName>
</protein>
<dbReference type="InterPro" id="IPR050425">
    <property type="entry name" value="NAD(P)_dehydrat-like"/>
</dbReference>
<dbReference type="EMBL" id="CAKMRJ010005745">
    <property type="protein sequence ID" value="CAH1452150.1"/>
    <property type="molecule type" value="Genomic_DNA"/>
</dbReference>
<dbReference type="AlphaFoldDB" id="A0AAU9PP37"/>
<dbReference type="InterPro" id="IPR036291">
    <property type="entry name" value="NAD(P)-bd_dom_sf"/>
</dbReference>
<evidence type="ECO:0000313" key="4">
    <source>
        <dbReference type="Proteomes" id="UP001157418"/>
    </source>
</evidence>